<evidence type="ECO:0000313" key="3">
    <source>
        <dbReference type="EMBL" id="ANS73197.1"/>
    </source>
</evidence>
<dbReference type="EMBL" id="CP014167">
    <property type="protein sequence ID" value="ANS73197.1"/>
    <property type="molecule type" value="Genomic_DNA"/>
</dbReference>
<dbReference type="Proteomes" id="UP000092573">
    <property type="component" value="Chromosome"/>
</dbReference>
<gene>
    <name evidence="3" type="ORF">AWM70_00200</name>
</gene>
<dbReference type="PANTHER" id="PTHR48079">
    <property type="entry name" value="PROTEIN YEEZ"/>
    <property type="match status" value="1"/>
</dbReference>
<dbReference type="GO" id="GO:0004029">
    <property type="term" value="F:aldehyde dehydrogenase (NAD+) activity"/>
    <property type="evidence" value="ECO:0007669"/>
    <property type="project" value="TreeGrafter"/>
</dbReference>
<dbReference type="Gene3D" id="3.40.50.720">
    <property type="entry name" value="NAD(P)-binding Rossmann-like Domain"/>
    <property type="match status" value="1"/>
</dbReference>
<dbReference type="STRING" id="1462996.AWM70_00200"/>
<dbReference type="Pfam" id="PF01370">
    <property type="entry name" value="Epimerase"/>
    <property type="match status" value="1"/>
</dbReference>
<evidence type="ECO:0000256" key="1">
    <source>
        <dbReference type="SAM" id="MobiDB-lite"/>
    </source>
</evidence>
<evidence type="ECO:0000259" key="2">
    <source>
        <dbReference type="Pfam" id="PF01370"/>
    </source>
</evidence>
<name>A0A1B1MVM6_9BACL</name>
<dbReference type="GO" id="GO:0005737">
    <property type="term" value="C:cytoplasm"/>
    <property type="evidence" value="ECO:0007669"/>
    <property type="project" value="TreeGrafter"/>
</dbReference>
<reference evidence="3 4" key="1">
    <citation type="submission" date="2016-01" db="EMBL/GenBank/DDBJ databases">
        <title>Complete Genome Sequence of Paenibacillus yonginensis DCY84, a novel Plant Growth-Promoting Bacteria with Elicitation of Induced Systemic Resistance.</title>
        <authorList>
            <person name="Kim Y.J."/>
            <person name="Yang D.C."/>
            <person name="Sukweenadhi J."/>
        </authorList>
    </citation>
    <scope>NUCLEOTIDE SEQUENCE [LARGE SCALE GENOMIC DNA]</scope>
    <source>
        <strain evidence="3 4">DCY84</strain>
    </source>
</reference>
<protein>
    <submittedName>
        <fullName evidence="3">3-beta hydroxysteroid dehydrogenase</fullName>
    </submittedName>
</protein>
<dbReference type="InterPro" id="IPR051783">
    <property type="entry name" value="NAD(P)-dependent_oxidoreduct"/>
</dbReference>
<evidence type="ECO:0000313" key="4">
    <source>
        <dbReference type="Proteomes" id="UP000092573"/>
    </source>
</evidence>
<sequence length="321" mass="34568">MRVFVTGATGFIGLAIVRELMDAGHDVVGLVRSEEAAKRLIALGAKAHQGSIEDLKSLRSGAAAADGVIHTAFFHKFSHARLSTRLRIMFGGTPRQAPSRFMTAAVETDRRAIETLGTALSGRDRPLVVAMPTLTLTPNHLGTEDNGADPNSAGNLRVPSEKTTLALADQGVRSSIVRIPPLVHGDGDKHGFVPSLIDIARKKGISAYIGTGDNRWPAVHHLDVAHLFCLALEKAPARSRFHAVADEGVPFRDIAVALGQHLNLPVKSIDAKKASSHFGWLGDFASVDNPVSSALTHERLGWRPVHSSLIEDINQGYYFQR</sequence>
<organism evidence="3 4">
    <name type="scientific">Paenibacillus yonginensis</name>
    <dbReference type="NCBI Taxonomy" id="1462996"/>
    <lineage>
        <taxon>Bacteria</taxon>
        <taxon>Bacillati</taxon>
        <taxon>Bacillota</taxon>
        <taxon>Bacilli</taxon>
        <taxon>Bacillales</taxon>
        <taxon>Paenibacillaceae</taxon>
        <taxon>Paenibacillus</taxon>
    </lineage>
</organism>
<feature type="domain" description="NAD-dependent epimerase/dehydratase" evidence="2">
    <location>
        <begin position="3"/>
        <end position="83"/>
    </location>
</feature>
<dbReference type="RefSeq" id="WP_068693281.1">
    <property type="nucleotide sequence ID" value="NZ_CP014167.1"/>
</dbReference>
<dbReference type="SUPFAM" id="SSF51735">
    <property type="entry name" value="NAD(P)-binding Rossmann-fold domains"/>
    <property type="match status" value="1"/>
</dbReference>
<dbReference type="CDD" id="cd05262">
    <property type="entry name" value="SDR_a7"/>
    <property type="match status" value="1"/>
</dbReference>
<dbReference type="KEGG" id="pyg:AWM70_00200"/>
<proteinExistence type="predicted"/>
<dbReference type="OrthoDB" id="9807212at2"/>
<keyword evidence="4" id="KW-1185">Reference proteome</keyword>
<dbReference type="PANTHER" id="PTHR48079:SF9">
    <property type="entry name" value="PUTATIVE-RELATED"/>
    <property type="match status" value="1"/>
</dbReference>
<feature type="region of interest" description="Disordered" evidence="1">
    <location>
        <begin position="138"/>
        <end position="157"/>
    </location>
</feature>
<dbReference type="InterPro" id="IPR001509">
    <property type="entry name" value="Epimerase_deHydtase"/>
</dbReference>
<dbReference type="AlphaFoldDB" id="A0A1B1MVM6"/>
<dbReference type="InterPro" id="IPR036291">
    <property type="entry name" value="NAD(P)-bd_dom_sf"/>
</dbReference>
<accession>A0A1B1MVM6</accession>